<dbReference type="InterPro" id="IPR002347">
    <property type="entry name" value="SDR_fam"/>
</dbReference>
<reference evidence="3 4" key="1">
    <citation type="submission" date="2018-01" db="EMBL/GenBank/DDBJ databases">
        <title>Genomic Encyclopedia of Type Strains, Phase III (KMG-III): the genomes of soil and plant-associated and newly described type strains.</title>
        <authorList>
            <person name="Whitman W."/>
        </authorList>
    </citation>
    <scope>NUCLEOTIDE SEQUENCE [LARGE SCALE GENOMIC DNA]</scope>
    <source>
        <strain evidence="3 4">1131</strain>
    </source>
</reference>
<dbReference type="CDD" id="cd05233">
    <property type="entry name" value="SDR_c"/>
    <property type="match status" value="1"/>
</dbReference>
<dbReference type="OrthoDB" id="9779623at2"/>
<keyword evidence="4" id="KW-1185">Reference proteome</keyword>
<dbReference type="Pfam" id="PF13561">
    <property type="entry name" value="adh_short_C2"/>
    <property type="match status" value="1"/>
</dbReference>
<dbReference type="Gene3D" id="3.40.50.720">
    <property type="entry name" value="NAD(P)-binding Rossmann-like Domain"/>
    <property type="match status" value="1"/>
</dbReference>
<organism evidence="3 4">
    <name type="scientific">Bosea psychrotolerans</name>
    <dbReference type="NCBI Taxonomy" id="1871628"/>
    <lineage>
        <taxon>Bacteria</taxon>
        <taxon>Pseudomonadati</taxon>
        <taxon>Pseudomonadota</taxon>
        <taxon>Alphaproteobacteria</taxon>
        <taxon>Hyphomicrobiales</taxon>
        <taxon>Boseaceae</taxon>
        <taxon>Bosea</taxon>
    </lineage>
</organism>
<dbReference type="Proteomes" id="UP000236919">
    <property type="component" value="Unassembled WGS sequence"/>
</dbReference>
<dbReference type="FunFam" id="3.40.50.720:FF:000084">
    <property type="entry name" value="Short-chain dehydrogenase reductase"/>
    <property type="match status" value="1"/>
</dbReference>
<comment type="caution">
    <text evidence="3">The sequence shown here is derived from an EMBL/GenBank/DDBJ whole genome shotgun (WGS) entry which is preliminary data.</text>
</comment>
<dbReference type="SUPFAM" id="SSF51735">
    <property type="entry name" value="NAD(P)-binding Rossmann-fold domains"/>
    <property type="match status" value="1"/>
</dbReference>
<dbReference type="AlphaFoldDB" id="A0A2S4LWW2"/>
<protein>
    <submittedName>
        <fullName evidence="3">3-oxoacyl-[acyl-carrier protein] reductase</fullName>
    </submittedName>
</protein>
<evidence type="ECO:0000313" key="4">
    <source>
        <dbReference type="Proteomes" id="UP000236919"/>
    </source>
</evidence>
<evidence type="ECO:0000256" key="1">
    <source>
        <dbReference type="ARBA" id="ARBA00006484"/>
    </source>
</evidence>
<comment type="similarity">
    <text evidence="1">Belongs to the short-chain dehydrogenases/reductases (SDR) family.</text>
</comment>
<evidence type="ECO:0000313" key="3">
    <source>
        <dbReference type="EMBL" id="POR46944.1"/>
    </source>
</evidence>
<accession>A0A2S4LWW2</accession>
<evidence type="ECO:0000256" key="2">
    <source>
        <dbReference type="ARBA" id="ARBA00023002"/>
    </source>
</evidence>
<dbReference type="PANTHER" id="PTHR42760">
    <property type="entry name" value="SHORT-CHAIN DEHYDROGENASES/REDUCTASES FAMILY MEMBER"/>
    <property type="match status" value="1"/>
</dbReference>
<dbReference type="GO" id="GO:0016616">
    <property type="term" value="F:oxidoreductase activity, acting on the CH-OH group of donors, NAD or NADP as acceptor"/>
    <property type="evidence" value="ECO:0007669"/>
    <property type="project" value="TreeGrafter"/>
</dbReference>
<keyword evidence="2" id="KW-0560">Oxidoreductase</keyword>
<name>A0A2S4LWW2_9HYPH</name>
<sequence length="247" mass="25755">MNITFEGQSVLIAGAARGIGRGIVESFATRGANVFAGDRLADEMAGLAAHKTALDLRDKSQVQAWVAGSEAIAGRPVDVLVYVAGGVLGQSAKPLEEVDEADWRAILDVNLTGAFLAAQAVAPGMKARGKGRIVLIASGAGLRTSLTGIQAYASAKAGEIGLARQLGQELGPFGITVNAVAPGFQRTSPDYERQWNSYSPERQAGMIENTARRRAGTPQDIAHAVMFLASDYADFITGQVLSVTGSP</sequence>
<dbReference type="PANTHER" id="PTHR42760:SF133">
    <property type="entry name" value="3-OXOACYL-[ACYL-CARRIER-PROTEIN] REDUCTASE"/>
    <property type="match status" value="1"/>
</dbReference>
<dbReference type="PRINTS" id="PR00081">
    <property type="entry name" value="GDHRDH"/>
</dbReference>
<gene>
    <name evidence="3" type="ORF">CYD53_12128</name>
</gene>
<dbReference type="EMBL" id="PQFZ01000021">
    <property type="protein sequence ID" value="POR46944.1"/>
    <property type="molecule type" value="Genomic_DNA"/>
</dbReference>
<dbReference type="RefSeq" id="WP_103720798.1">
    <property type="nucleotide sequence ID" value="NZ_PQFZ01000021.1"/>
</dbReference>
<proteinExistence type="inferred from homology"/>
<dbReference type="InterPro" id="IPR036291">
    <property type="entry name" value="NAD(P)-bd_dom_sf"/>
</dbReference>